<name>A0A814CQA0_9BILA</name>
<reference evidence="2" key="1">
    <citation type="submission" date="2021-02" db="EMBL/GenBank/DDBJ databases">
        <authorList>
            <person name="Nowell W R."/>
        </authorList>
    </citation>
    <scope>NUCLEOTIDE SEQUENCE</scope>
</reference>
<gene>
    <name evidence="2" type="ORF">GPM918_LOCUS11003</name>
    <name evidence="3" type="ORF">SRO942_LOCUS11004</name>
</gene>
<feature type="compositionally biased region" description="Basic and acidic residues" evidence="1">
    <location>
        <begin position="308"/>
        <end position="328"/>
    </location>
</feature>
<proteinExistence type="predicted"/>
<evidence type="ECO:0000313" key="4">
    <source>
        <dbReference type="Proteomes" id="UP000663829"/>
    </source>
</evidence>
<dbReference type="AlphaFoldDB" id="A0A814CQA0"/>
<protein>
    <submittedName>
        <fullName evidence="2">Uncharacterized protein</fullName>
    </submittedName>
</protein>
<organism evidence="2 4">
    <name type="scientific">Didymodactylos carnosus</name>
    <dbReference type="NCBI Taxonomy" id="1234261"/>
    <lineage>
        <taxon>Eukaryota</taxon>
        <taxon>Metazoa</taxon>
        <taxon>Spiralia</taxon>
        <taxon>Gnathifera</taxon>
        <taxon>Rotifera</taxon>
        <taxon>Eurotatoria</taxon>
        <taxon>Bdelloidea</taxon>
        <taxon>Philodinida</taxon>
        <taxon>Philodinidae</taxon>
        <taxon>Didymodactylos</taxon>
    </lineage>
</organism>
<evidence type="ECO:0000313" key="2">
    <source>
        <dbReference type="EMBL" id="CAF0946506.1"/>
    </source>
</evidence>
<dbReference type="EMBL" id="CAJNOQ010002233">
    <property type="protein sequence ID" value="CAF0946506.1"/>
    <property type="molecule type" value="Genomic_DNA"/>
</dbReference>
<dbReference type="Proteomes" id="UP000663829">
    <property type="component" value="Unassembled WGS sequence"/>
</dbReference>
<dbReference type="OrthoDB" id="10048180at2759"/>
<evidence type="ECO:0000313" key="3">
    <source>
        <dbReference type="EMBL" id="CAF3722637.1"/>
    </source>
</evidence>
<dbReference type="EMBL" id="CAJOBC010002233">
    <property type="protein sequence ID" value="CAF3722637.1"/>
    <property type="molecule type" value="Genomic_DNA"/>
</dbReference>
<accession>A0A814CQA0</accession>
<feature type="region of interest" description="Disordered" evidence="1">
    <location>
        <begin position="77"/>
        <end position="96"/>
    </location>
</feature>
<keyword evidence="4" id="KW-1185">Reference proteome</keyword>
<evidence type="ECO:0000256" key="1">
    <source>
        <dbReference type="SAM" id="MobiDB-lite"/>
    </source>
</evidence>
<sequence length="390" mass="45833">MFCCTVNHRDAASLLPIIQQYVRPVKTSTSTKKKQETRNHRSTNKMRQINNRNTILIASLNEAKVRNHIKAQTKPVITTTEHKQQQRHSLRLTQKQRDPALDTLSFKRVSLNETMITKSVIEVPRWRVLSTNDVKQQCNDESDIEEEKADDILARHYKNKLEEQKDRKLYERWVKNQRALRKIQCRRTHTQSLTEQTRQKLLRQLVKEQKIFINDKICTKLAKYSLVFEYNIENTLSSNYRLIDWKSFESILTADEANTELDIMIHNLKAVRLTTVPHKSTSLEGSKRSLPVRERLHEKVKKQPSLNEKSRRFDSSLKKRTRSNEKENCGSVNSHSYITRQTSFCYDSTQERMISTIRAHEKTSPSPTLRYIPVCRARCADYDGINHFPP</sequence>
<comment type="caution">
    <text evidence="2">The sequence shown here is derived from an EMBL/GenBank/DDBJ whole genome shotgun (WGS) entry which is preliminary data.</text>
</comment>
<dbReference type="Proteomes" id="UP000681722">
    <property type="component" value="Unassembled WGS sequence"/>
</dbReference>
<feature type="region of interest" description="Disordered" evidence="1">
    <location>
        <begin position="297"/>
        <end position="332"/>
    </location>
</feature>